<name>A0ABU1TUQ0_9FLAO</name>
<comment type="caution">
    <text evidence="2">The sequence shown here is derived from an EMBL/GenBank/DDBJ whole genome shotgun (WGS) entry which is preliminary data.</text>
</comment>
<gene>
    <name evidence="2" type="ORF">J2X31_003642</name>
</gene>
<evidence type="ECO:0000256" key="1">
    <source>
        <dbReference type="SAM" id="SignalP"/>
    </source>
</evidence>
<proteinExistence type="predicted"/>
<dbReference type="EMBL" id="JAVDVI010000025">
    <property type="protein sequence ID" value="MDR6969609.1"/>
    <property type="molecule type" value="Genomic_DNA"/>
</dbReference>
<evidence type="ECO:0000313" key="2">
    <source>
        <dbReference type="EMBL" id="MDR6969609.1"/>
    </source>
</evidence>
<accession>A0ABU1TUQ0</accession>
<sequence length="308" mass="37151">MKTKILFFLMALPFFGIAQTQNFRKAILKSDLIISINDYSIDTVRINDFTSKQYINIDKINEGNAWVYKNNLPSVPKKLSLRKFEDGEDFYSYLITNDGACIHPAYRAHEQFKTYHDLFFIKKTKNEYQIVMFLQSLEWEQLKIFEQQIKSFAEIEKIKNEKERYQKSLDWFIENGLMPDNDFVDYYKQKGITKDTIQYSEQQYKNALQQLQKGKEDLLPMVRKKYFENIKQYYTQKLEAILKIEKPEYKDYYNFDKAFRSIVEELDYDSADYLLYNALTSDKFDQYDKRKMMQHLLEVAKNWELSED</sequence>
<protein>
    <submittedName>
        <fullName evidence="2">Uncharacterized protein</fullName>
    </submittedName>
</protein>
<reference evidence="2 3" key="1">
    <citation type="submission" date="2023-07" db="EMBL/GenBank/DDBJ databases">
        <title>Sorghum-associated microbial communities from plants grown in Nebraska, USA.</title>
        <authorList>
            <person name="Schachtman D."/>
        </authorList>
    </citation>
    <scope>NUCLEOTIDE SEQUENCE [LARGE SCALE GENOMIC DNA]</scope>
    <source>
        <strain evidence="2 3">3773</strain>
    </source>
</reference>
<keyword evidence="1" id="KW-0732">Signal</keyword>
<keyword evidence="3" id="KW-1185">Reference proteome</keyword>
<dbReference type="RefSeq" id="WP_310028849.1">
    <property type="nucleotide sequence ID" value="NZ_JAVDVI010000025.1"/>
</dbReference>
<dbReference type="Proteomes" id="UP001255185">
    <property type="component" value="Unassembled WGS sequence"/>
</dbReference>
<feature type="chain" id="PRO_5045882015" evidence="1">
    <location>
        <begin position="19"/>
        <end position="308"/>
    </location>
</feature>
<evidence type="ECO:0000313" key="3">
    <source>
        <dbReference type="Proteomes" id="UP001255185"/>
    </source>
</evidence>
<organism evidence="2 3">
    <name type="scientific">Flavobacterium arsenatis</name>
    <dbReference type="NCBI Taxonomy" id="1484332"/>
    <lineage>
        <taxon>Bacteria</taxon>
        <taxon>Pseudomonadati</taxon>
        <taxon>Bacteroidota</taxon>
        <taxon>Flavobacteriia</taxon>
        <taxon>Flavobacteriales</taxon>
        <taxon>Flavobacteriaceae</taxon>
        <taxon>Flavobacterium</taxon>
    </lineage>
</organism>
<feature type="signal peptide" evidence="1">
    <location>
        <begin position="1"/>
        <end position="18"/>
    </location>
</feature>